<dbReference type="EMBL" id="LK934638">
    <property type="protein sequence ID" value="CDU85233.1"/>
    <property type="molecule type" value="Genomic_DNA"/>
</dbReference>
<reference evidence="2" key="2">
    <citation type="submission" date="2014-05" db="EMBL/GenBank/DDBJ databases">
        <authorList>
            <person name="Aslett A.Martin."/>
            <person name="De Silva Nishadi"/>
        </authorList>
    </citation>
    <scope>NUCLEOTIDE SEQUENCE</scope>
    <source>
        <strain evidence="2">YM</strain>
    </source>
</reference>
<sequence length="155" mass="18317">MDSVPSENYEESENVNNITSARHYYDNSEKLRNTDGVNNVEYESNKNELKIGEKKQPKIAKHKNKTKNEIYKNSINHQIELNEIDEFDFNMDNINSPLNDNNLKPVKKFLNFTFDENSFLPPTFNTPYLIKNHIVQYMEPIFKKAKKKSYLCCWA</sequence>
<dbReference type="GeneID" id="3791227"/>
<dbReference type="VEuPathDB" id="PlasmoDB:Py17XNL_001002440"/>
<feature type="compositionally biased region" description="Basic and acidic residues" evidence="1">
    <location>
        <begin position="23"/>
        <end position="33"/>
    </location>
</feature>
<dbReference type="OMA" id="YYLMKDH"/>
<dbReference type="VEuPathDB" id="PlasmoDB:PYYM_1040000"/>
<evidence type="ECO:0000313" key="4">
    <source>
        <dbReference type="Proteomes" id="UP000072874"/>
    </source>
</evidence>
<proteinExistence type="predicted"/>
<dbReference type="KEGG" id="pyo:PY17X_1040300"/>
<evidence type="ECO:0000256" key="1">
    <source>
        <dbReference type="SAM" id="MobiDB-lite"/>
    </source>
</evidence>
<gene>
    <name evidence="3" type="ORF">PY17X_1040300</name>
    <name evidence="2" type="ORF">PYYM_1040000</name>
</gene>
<dbReference type="VEuPathDB" id="PlasmoDB:PY17X_1040300"/>
<accession>A0A078KFU6</accession>
<dbReference type="OrthoDB" id="370783at2759"/>
<name>A0A078KFU6_PLAYE</name>
<feature type="region of interest" description="Disordered" evidence="1">
    <location>
        <begin position="1"/>
        <end position="36"/>
    </location>
</feature>
<dbReference type="VEuPathDB" id="PlasmoDB:PY05429"/>
<protein>
    <submittedName>
        <fullName evidence="2">Uncharacterized protein</fullName>
    </submittedName>
</protein>
<reference evidence="3" key="3">
    <citation type="submission" date="2014-05" db="EMBL/GenBank/DDBJ databases">
        <authorList>
            <person name="Aslett M.A."/>
            <person name="De Silva N."/>
        </authorList>
    </citation>
    <scope>NUCLEOTIDE SEQUENCE</scope>
    <source>
        <strain evidence="3">17X</strain>
    </source>
</reference>
<reference evidence="3" key="4">
    <citation type="submission" date="2019-05" db="EMBL/GenBank/DDBJ databases">
        <authorList>
            <consortium name="Pathogen Informatics"/>
        </authorList>
    </citation>
    <scope>NUCLEOTIDE SEQUENCE</scope>
    <source>
        <strain evidence="3">17X</strain>
    </source>
</reference>
<dbReference type="Proteomes" id="UP000072874">
    <property type="component" value="Chromosome 10"/>
</dbReference>
<dbReference type="RefSeq" id="XP_022813409.1">
    <property type="nucleotide sequence ID" value="XM_022956361.1"/>
</dbReference>
<evidence type="ECO:0000313" key="2">
    <source>
        <dbReference type="EMBL" id="CDU85233.1"/>
    </source>
</evidence>
<organism evidence="2 5">
    <name type="scientific">Plasmodium yoelii</name>
    <dbReference type="NCBI Taxonomy" id="5861"/>
    <lineage>
        <taxon>Eukaryota</taxon>
        <taxon>Sar</taxon>
        <taxon>Alveolata</taxon>
        <taxon>Apicomplexa</taxon>
        <taxon>Aconoidasida</taxon>
        <taxon>Haemosporida</taxon>
        <taxon>Plasmodiidae</taxon>
        <taxon>Plasmodium</taxon>
        <taxon>Plasmodium (Vinckeia)</taxon>
    </lineage>
</organism>
<evidence type="ECO:0000313" key="5">
    <source>
        <dbReference type="Proteomes" id="UP000072904"/>
    </source>
</evidence>
<reference evidence="4 5" key="1">
    <citation type="journal article" date="2014" name="BMC Biol.">
        <title>A comprehensive evaluation of rodent malaria parasite genomes and gene expression.</title>
        <authorList>
            <person name="Otto T.D."/>
            <person name="Bohme U."/>
            <person name="Jackson A.P."/>
            <person name="Hunt M."/>
            <person name="Franke-Fayard B."/>
            <person name="Hoeijmakers W.A."/>
            <person name="Religa A.A."/>
            <person name="Robertson L."/>
            <person name="Sanders M."/>
            <person name="Ogun S.A."/>
            <person name="Cunningham D."/>
            <person name="Erhart A."/>
            <person name="Billker O."/>
            <person name="Khan S.M."/>
            <person name="Stunnenberg H.G."/>
            <person name="Langhorne J."/>
            <person name="Holder A.A."/>
            <person name="Waters A.P."/>
            <person name="Newbold C.I."/>
            <person name="Pain A."/>
            <person name="Berriman M."/>
            <person name="Janse C.J."/>
        </authorList>
    </citation>
    <scope>NUCLEOTIDE SEQUENCE [LARGE SCALE GENOMIC DNA]</scope>
    <source>
        <strain evidence="3 4">17X</strain>
        <strain evidence="2 5">YM</strain>
    </source>
</reference>
<dbReference type="AlphaFoldDB" id="A0A078KFU6"/>
<dbReference type="EMBL" id="LM993664">
    <property type="protein sequence ID" value="VTZ79128.1"/>
    <property type="molecule type" value="Genomic_DNA"/>
</dbReference>
<evidence type="ECO:0000313" key="3">
    <source>
        <dbReference type="EMBL" id="VTZ79128.1"/>
    </source>
</evidence>
<dbReference type="Proteomes" id="UP000072904">
    <property type="component" value="Chromosome 10"/>
</dbReference>